<keyword evidence="1 2" id="KW-0238">DNA-binding</keyword>
<dbReference type="Gene3D" id="1.10.357.10">
    <property type="entry name" value="Tetracycline Repressor, domain 2"/>
    <property type="match status" value="1"/>
</dbReference>
<dbReference type="PRINTS" id="PR00455">
    <property type="entry name" value="HTHTETR"/>
</dbReference>
<dbReference type="InterPro" id="IPR041490">
    <property type="entry name" value="KstR2_TetR_C"/>
</dbReference>
<dbReference type="InterPro" id="IPR036271">
    <property type="entry name" value="Tet_transcr_reg_TetR-rel_C_sf"/>
</dbReference>
<feature type="domain" description="HTH tetR-type" evidence="3">
    <location>
        <begin position="13"/>
        <end position="73"/>
    </location>
</feature>
<dbReference type="Gene3D" id="1.10.10.60">
    <property type="entry name" value="Homeodomain-like"/>
    <property type="match status" value="1"/>
</dbReference>
<sequence>MAERQTGTRRKNGDRRQVILDAAARRFAEFGFEATTVRQIADDVNILSGSLYHHFATKEEMLAEVVRDAVLDQRERALRIAGSAHDAETKFVTLIREELTALAERIEAYAIIFNERKFFRRSPDFLDLMKARKESFEAWRNVLEQGVREGLFHAGIDSYLTISTIMRMLNSGADWYRHEDGSPLDAMADYSLEALTEFYAGFVLRSVRSAERAAEPIPSSVVVA</sequence>
<feature type="DNA-binding region" description="H-T-H motif" evidence="2">
    <location>
        <begin position="36"/>
        <end position="55"/>
    </location>
</feature>
<dbReference type="PANTHER" id="PTHR43479">
    <property type="entry name" value="ACREF/ENVCD OPERON REPRESSOR-RELATED"/>
    <property type="match status" value="1"/>
</dbReference>
<organism evidence="4 5">
    <name type="scientific">Novosphingobium indicum</name>
    <dbReference type="NCBI Taxonomy" id="462949"/>
    <lineage>
        <taxon>Bacteria</taxon>
        <taxon>Pseudomonadati</taxon>
        <taxon>Pseudomonadota</taxon>
        <taxon>Alphaproteobacteria</taxon>
        <taxon>Sphingomonadales</taxon>
        <taxon>Sphingomonadaceae</taxon>
        <taxon>Novosphingobium</taxon>
    </lineage>
</organism>
<evidence type="ECO:0000256" key="1">
    <source>
        <dbReference type="ARBA" id="ARBA00023125"/>
    </source>
</evidence>
<dbReference type="InterPro" id="IPR050624">
    <property type="entry name" value="HTH-type_Tx_Regulator"/>
</dbReference>
<evidence type="ECO:0000256" key="2">
    <source>
        <dbReference type="PROSITE-ProRule" id="PRU00335"/>
    </source>
</evidence>
<dbReference type="SUPFAM" id="SSF48498">
    <property type="entry name" value="Tetracyclin repressor-like, C-terminal domain"/>
    <property type="match status" value="1"/>
</dbReference>
<dbReference type="Pfam" id="PF00440">
    <property type="entry name" value="TetR_N"/>
    <property type="match status" value="1"/>
</dbReference>
<name>A0ABQ2JF00_9SPHN</name>
<keyword evidence="5" id="KW-1185">Reference proteome</keyword>
<dbReference type="PANTHER" id="PTHR43479:SF11">
    <property type="entry name" value="ACREF_ENVCD OPERON REPRESSOR-RELATED"/>
    <property type="match status" value="1"/>
</dbReference>
<dbReference type="PROSITE" id="PS50977">
    <property type="entry name" value="HTH_TETR_2"/>
    <property type="match status" value="1"/>
</dbReference>
<evidence type="ECO:0000313" key="4">
    <source>
        <dbReference type="EMBL" id="GGN44437.1"/>
    </source>
</evidence>
<dbReference type="SUPFAM" id="SSF46689">
    <property type="entry name" value="Homeodomain-like"/>
    <property type="match status" value="1"/>
</dbReference>
<evidence type="ECO:0000259" key="3">
    <source>
        <dbReference type="PROSITE" id="PS50977"/>
    </source>
</evidence>
<dbReference type="EMBL" id="BMLK01000004">
    <property type="protein sequence ID" value="GGN44437.1"/>
    <property type="molecule type" value="Genomic_DNA"/>
</dbReference>
<gene>
    <name evidence="4" type="primary">kstR2</name>
    <name evidence="4" type="ORF">GCM10011349_09480</name>
</gene>
<accession>A0ABQ2JF00</accession>
<dbReference type="InterPro" id="IPR001647">
    <property type="entry name" value="HTH_TetR"/>
</dbReference>
<reference evidence="5" key="1">
    <citation type="journal article" date="2019" name="Int. J. Syst. Evol. Microbiol.">
        <title>The Global Catalogue of Microorganisms (GCM) 10K type strain sequencing project: providing services to taxonomists for standard genome sequencing and annotation.</title>
        <authorList>
            <consortium name="The Broad Institute Genomics Platform"/>
            <consortium name="The Broad Institute Genome Sequencing Center for Infectious Disease"/>
            <person name="Wu L."/>
            <person name="Ma J."/>
        </authorList>
    </citation>
    <scope>NUCLEOTIDE SEQUENCE [LARGE SCALE GENOMIC DNA]</scope>
    <source>
        <strain evidence="5">CGMCC 1.6784</strain>
    </source>
</reference>
<dbReference type="Proteomes" id="UP000605099">
    <property type="component" value="Unassembled WGS sequence"/>
</dbReference>
<protein>
    <submittedName>
        <fullName evidence="4">HTH-type transcriptional repressor KstR2</fullName>
    </submittedName>
</protein>
<dbReference type="InterPro" id="IPR009057">
    <property type="entry name" value="Homeodomain-like_sf"/>
</dbReference>
<dbReference type="Pfam" id="PF17932">
    <property type="entry name" value="TetR_C_24"/>
    <property type="match status" value="1"/>
</dbReference>
<comment type="caution">
    <text evidence="4">The sequence shown here is derived from an EMBL/GenBank/DDBJ whole genome shotgun (WGS) entry which is preliminary data.</text>
</comment>
<evidence type="ECO:0000313" key="5">
    <source>
        <dbReference type="Proteomes" id="UP000605099"/>
    </source>
</evidence>
<proteinExistence type="predicted"/>
<dbReference type="RefSeq" id="WP_188818548.1">
    <property type="nucleotide sequence ID" value="NZ_BMLK01000004.1"/>
</dbReference>